<feature type="region of interest" description="Disordered" evidence="1">
    <location>
        <begin position="1"/>
        <end position="25"/>
    </location>
</feature>
<evidence type="ECO:0000313" key="2">
    <source>
        <dbReference type="EMBL" id="KAJ4252829.1"/>
    </source>
</evidence>
<dbReference type="AlphaFoldDB" id="A0A9W8VD02"/>
<dbReference type="Proteomes" id="UP001152049">
    <property type="component" value="Unassembled WGS sequence"/>
</dbReference>
<sequence length="353" mass="40940">MCPKKQKTSSETATDPRSSDQPYDPPYVKRYGISAILQCAVELENHEILHYLRGRIEEDHRIGIYMYERQSYLLDESIDMDNRRTRPYRNKTAPLYNLNFSGDKRLEWPLSITLDNYIYRRLFRPYRTSIDLGQYIVKRIMPVEWPQTSDLETGVRVTLRTHNMIMNALDSVEQEDEFHITLPLFRAIMIIIPVLSYSTCDDLKNLSSIKVLVMATGQQKGLSAPINFALMTEKVKSVKYTGLSGVETDLETAIDFVMALERREEAVFGQQPDPFAAARSLGPAFYKESQDYADRLGWTGGTIVGPSSRWVSDKRFPTWTGFGTRFDTVSMTYQERLRWNWHKTQCICYKKEA</sequence>
<dbReference type="EMBL" id="JAOQAZ010000025">
    <property type="protein sequence ID" value="KAJ4252829.1"/>
    <property type="molecule type" value="Genomic_DNA"/>
</dbReference>
<comment type="caution">
    <text evidence="2">The sequence shown here is derived from an EMBL/GenBank/DDBJ whole genome shotgun (WGS) entry which is preliminary data.</text>
</comment>
<feature type="compositionally biased region" description="Polar residues" evidence="1">
    <location>
        <begin position="9"/>
        <end position="21"/>
    </location>
</feature>
<keyword evidence="3" id="KW-1185">Reference proteome</keyword>
<evidence type="ECO:0000256" key="1">
    <source>
        <dbReference type="SAM" id="MobiDB-lite"/>
    </source>
</evidence>
<name>A0A9W8VD02_9HYPO</name>
<protein>
    <submittedName>
        <fullName evidence="2">Uncharacterized protein</fullName>
    </submittedName>
</protein>
<evidence type="ECO:0000313" key="3">
    <source>
        <dbReference type="Proteomes" id="UP001152049"/>
    </source>
</evidence>
<dbReference type="OrthoDB" id="3513679at2759"/>
<reference evidence="2" key="1">
    <citation type="submission" date="2022-09" db="EMBL/GenBank/DDBJ databases">
        <title>Fusarium specimens isolated from Avocado Roots.</title>
        <authorList>
            <person name="Stajich J."/>
            <person name="Roper C."/>
            <person name="Heimlech-Rivalta G."/>
        </authorList>
    </citation>
    <scope>NUCLEOTIDE SEQUENCE</scope>
    <source>
        <strain evidence="2">CF00136</strain>
    </source>
</reference>
<gene>
    <name evidence="2" type="ORF">NW762_010735</name>
</gene>
<organism evidence="2 3">
    <name type="scientific">Fusarium torreyae</name>
    <dbReference type="NCBI Taxonomy" id="1237075"/>
    <lineage>
        <taxon>Eukaryota</taxon>
        <taxon>Fungi</taxon>
        <taxon>Dikarya</taxon>
        <taxon>Ascomycota</taxon>
        <taxon>Pezizomycotina</taxon>
        <taxon>Sordariomycetes</taxon>
        <taxon>Hypocreomycetidae</taxon>
        <taxon>Hypocreales</taxon>
        <taxon>Nectriaceae</taxon>
        <taxon>Fusarium</taxon>
    </lineage>
</organism>
<proteinExistence type="predicted"/>
<accession>A0A9W8VD02</accession>